<dbReference type="RefSeq" id="WP_307632840.1">
    <property type="nucleotide sequence ID" value="NZ_JAPHEH010000001.1"/>
</dbReference>
<dbReference type="Proteomes" id="UP001154240">
    <property type="component" value="Unassembled WGS sequence"/>
</dbReference>
<dbReference type="PANTHER" id="PTHR12001">
    <property type="entry name" value="GERANYLGERANYL PYROPHOSPHATE SYNTHASE"/>
    <property type="match status" value="1"/>
</dbReference>
<dbReference type="Pfam" id="PF00348">
    <property type="entry name" value="polyprenyl_synt"/>
    <property type="match status" value="1"/>
</dbReference>
<dbReference type="InterPro" id="IPR033749">
    <property type="entry name" value="Polyprenyl_synt_CS"/>
</dbReference>
<gene>
    <name evidence="7" type="ORF">OLX77_06800</name>
</gene>
<dbReference type="PANTHER" id="PTHR12001:SF69">
    <property type="entry name" value="ALL TRANS-POLYPRENYL-DIPHOSPHATE SYNTHASE PDSS1"/>
    <property type="match status" value="1"/>
</dbReference>
<dbReference type="CDD" id="cd00685">
    <property type="entry name" value="Trans_IPPS_HT"/>
    <property type="match status" value="1"/>
</dbReference>
<comment type="caution">
    <text evidence="7">The sequence shown here is derived from an EMBL/GenBank/DDBJ whole genome shotgun (WGS) entry which is preliminary data.</text>
</comment>
<dbReference type="EMBL" id="JAPHEH010000001">
    <property type="protein sequence ID" value="MDG4475866.1"/>
    <property type="molecule type" value="Genomic_DNA"/>
</dbReference>
<evidence type="ECO:0000256" key="5">
    <source>
        <dbReference type="ARBA" id="ARBA00022842"/>
    </source>
</evidence>
<dbReference type="AlphaFoldDB" id="A0A9X4RL99"/>
<reference evidence="7" key="1">
    <citation type="journal article" date="2022" name="bioRxiv">
        <title>Thiovibrio frasassiensisgen. nov., sp. nov., an autotrophic, elemental sulfur disproportionating bacterium isolated from sulfidic karst sediment, and proposal of Thiovibrionaceae fam. nov.</title>
        <authorList>
            <person name="Aronson H."/>
            <person name="Thomas C."/>
            <person name="Bhattacharyya M."/>
            <person name="Eckstein S."/>
            <person name="Jensen S."/>
            <person name="Barco R."/>
            <person name="Macalady J."/>
            <person name="Amend J."/>
        </authorList>
    </citation>
    <scope>NUCLEOTIDE SEQUENCE</scope>
    <source>
        <strain evidence="7">RS19-109</strain>
    </source>
</reference>
<evidence type="ECO:0000256" key="2">
    <source>
        <dbReference type="ARBA" id="ARBA00006706"/>
    </source>
</evidence>
<dbReference type="GO" id="GO:0046872">
    <property type="term" value="F:metal ion binding"/>
    <property type="evidence" value="ECO:0007669"/>
    <property type="project" value="UniProtKB-KW"/>
</dbReference>
<sequence>MNNSELLALFKEKAVQIDAVMEADLAIVESPLLAQIIRHAIFQGGKRIRPLLTLLAASLVGTPPEDTPRLAISFEYLHAASLLHDDVIDHATLRRGAKTANTLWGMEPVILAGDYLHAHAMALASEVGGPTAMSLIGRATAAMVESEFMQMHNATEMLISEEKYFQVLMGKTAALIAAACEAGIGHNQGSPAQRIALRTYGTNLGLAFQIVDDLLDYLGDPAKTGKVVGNDFQEGKMTLPLIKTLAKAEAPDRERLIALLKGTPQERSRELPHAQAIIEKYQGFSLAREQAEALIQEALAGLTIFGEAPAKTPLAGLAHYVLSRDK</sequence>
<evidence type="ECO:0000256" key="6">
    <source>
        <dbReference type="RuleBase" id="RU004466"/>
    </source>
</evidence>
<dbReference type="InterPro" id="IPR008949">
    <property type="entry name" value="Isoprenoid_synthase_dom_sf"/>
</dbReference>
<evidence type="ECO:0000256" key="4">
    <source>
        <dbReference type="ARBA" id="ARBA00022723"/>
    </source>
</evidence>
<keyword evidence="4" id="KW-0479">Metal-binding</keyword>
<keyword evidence="8" id="KW-1185">Reference proteome</keyword>
<comment type="similarity">
    <text evidence="2 6">Belongs to the FPP/GGPP synthase family.</text>
</comment>
<keyword evidence="3 6" id="KW-0808">Transferase</keyword>
<comment type="cofactor">
    <cofactor evidence="1">
        <name>Mg(2+)</name>
        <dbReference type="ChEBI" id="CHEBI:18420"/>
    </cofactor>
</comment>
<keyword evidence="5" id="KW-0460">Magnesium</keyword>
<evidence type="ECO:0000256" key="3">
    <source>
        <dbReference type="ARBA" id="ARBA00022679"/>
    </source>
</evidence>
<evidence type="ECO:0000313" key="8">
    <source>
        <dbReference type="Proteomes" id="UP001154240"/>
    </source>
</evidence>
<dbReference type="PROSITE" id="PS00723">
    <property type="entry name" value="POLYPRENYL_SYNTHASE_1"/>
    <property type="match status" value="1"/>
</dbReference>
<dbReference type="SFLD" id="SFLDS00005">
    <property type="entry name" value="Isoprenoid_Synthase_Type_I"/>
    <property type="match status" value="1"/>
</dbReference>
<evidence type="ECO:0000256" key="1">
    <source>
        <dbReference type="ARBA" id="ARBA00001946"/>
    </source>
</evidence>
<protein>
    <submittedName>
        <fullName evidence="7">Polyprenyl synthetase family protein</fullName>
    </submittedName>
</protein>
<dbReference type="InterPro" id="IPR000092">
    <property type="entry name" value="Polyprenyl_synt"/>
</dbReference>
<dbReference type="GO" id="GO:0004659">
    <property type="term" value="F:prenyltransferase activity"/>
    <property type="evidence" value="ECO:0007669"/>
    <property type="project" value="InterPro"/>
</dbReference>
<name>A0A9X4RL99_9BACT</name>
<reference evidence="7" key="2">
    <citation type="submission" date="2022-10" db="EMBL/GenBank/DDBJ databases">
        <authorList>
            <person name="Aronson H.S."/>
        </authorList>
    </citation>
    <scope>NUCLEOTIDE SEQUENCE</scope>
    <source>
        <strain evidence="7">RS19-109</strain>
    </source>
</reference>
<dbReference type="GO" id="GO:0008299">
    <property type="term" value="P:isoprenoid biosynthetic process"/>
    <property type="evidence" value="ECO:0007669"/>
    <property type="project" value="InterPro"/>
</dbReference>
<accession>A0A9X4RL99</accession>
<proteinExistence type="inferred from homology"/>
<dbReference type="Gene3D" id="1.10.600.10">
    <property type="entry name" value="Farnesyl Diphosphate Synthase"/>
    <property type="match status" value="1"/>
</dbReference>
<organism evidence="7 8">
    <name type="scientific">Thiovibrio frasassiensis</name>
    <dbReference type="NCBI Taxonomy" id="2984131"/>
    <lineage>
        <taxon>Bacteria</taxon>
        <taxon>Pseudomonadati</taxon>
        <taxon>Thermodesulfobacteriota</taxon>
        <taxon>Desulfobulbia</taxon>
        <taxon>Desulfobulbales</taxon>
        <taxon>Thiovibrionaceae</taxon>
        <taxon>Thiovibrio</taxon>
    </lineage>
</organism>
<evidence type="ECO:0000313" key="7">
    <source>
        <dbReference type="EMBL" id="MDG4475866.1"/>
    </source>
</evidence>
<dbReference type="SUPFAM" id="SSF48576">
    <property type="entry name" value="Terpenoid synthases"/>
    <property type="match status" value="1"/>
</dbReference>
<dbReference type="PROSITE" id="PS00444">
    <property type="entry name" value="POLYPRENYL_SYNTHASE_2"/>
    <property type="match status" value="1"/>
</dbReference>